<dbReference type="PANTHER" id="PTHR37323:SF1">
    <property type="entry name" value="L-ORNITHINE N(ALPHA)-ACYLTRANSFERASE"/>
    <property type="match status" value="1"/>
</dbReference>
<evidence type="ECO:0000256" key="9">
    <source>
        <dbReference type="ARBA" id="ARBA00045724"/>
    </source>
</evidence>
<evidence type="ECO:0000256" key="4">
    <source>
        <dbReference type="ARBA" id="ARBA00023098"/>
    </source>
</evidence>
<dbReference type="GO" id="GO:0043810">
    <property type="term" value="F:ornithine-acyl [acyl carrier protein] N-acyltransferase activity"/>
    <property type="evidence" value="ECO:0007669"/>
    <property type="project" value="UniProtKB-EC"/>
</dbReference>
<evidence type="ECO:0000313" key="12">
    <source>
        <dbReference type="Proteomes" id="UP000239888"/>
    </source>
</evidence>
<keyword evidence="2" id="KW-0444">Lipid biosynthesis</keyword>
<dbReference type="Gene3D" id="3.40.630.30">
    <property type="match status" value="1"/>
</dbReference>
<evidence type="ECO:0000256" key="1">
    <source>
        <dbReference type="ARBA" id="ARBA00005189"/>
    </source>
</evidence>
<dbReference type="GO" id="GO:0006629">
    <property type="term" value="P:lipid metabolic process"/>
    <property type="evidence" value="ECO:0007669"/>
    <property type="project" value="UniProtKB-KW"/>
</dbReference>
<evidence type="ECO:0000256" key="2">
    <source>
        <dbReference type="ARBA" id="ARBA00022516"/>
    </source>
</evidence>
<evidence type="ECO:0000256" key="6">
    <source>
        <dbReference type="ARBA" id="ARBA00038095"/>
    </source>
</evidence>
<proteinExistence type="inferred from homology"/>
<dbReference type="EMBL" id="CP018049">
    <property type="protein sequence ID" value="AUZ47007.1"/>
    <property type="molecule type" value="Genomic_DNA"/>
</dbReference>
<name>A0A2L0RY33_9PSED</name>
<comment type="catalytic activity">
    <reaction evidence="10">
        <text>a (3R)-hydroxyacyl-[ACP] + L-ornithine = a lyso-ornithine lipid + holo-[ACP] + H(+)</text>
        <dbReference type="Rhea" id="RHEA:20633"/>
        <dbReference type="Rhea" id="RHEA-COMP:9685"/>
        <dbReference type="Rhea" id="RHEA-COMP:9945"/>
        <dbReference type="ChEBI" id="CHEBI:15378"/>
        <dbReference type="ChEBI" id="CHEBI:46911"/>
        <dbReference type="ChEBI" id="CHEBI:64479"/>
        <dbReference type="ChEBI" id="CHEBI:78827"/>
        <dbReference type="ChEBI" id="CHEBI:138482"/>
        <dbReference type="EC" id="2.3.2.30"/>
    </reaction>
    <physiologicalReaction direction="left-to-right" evidence="10">
        <dbReference type="Rhea" id="RHEA:20634"/>
    </physiologicalReaction>
</comment>
<dbReference type="PANTHER" id="PTHR37323">
    <property type="entry name" value="GCN5-RELATED N-ACETYLTRANSFERASE"/>
    <property type="match status" value="1"/>
</dbReference>
<organism evidence="11 12">
    <name type="scientific">Pseudomonas orientalis</name>
    <dbReference type="NCBI Taxonomy" id="76758"/>
    <lineage>
        <taxon>Bacteria</taxon>
        <taxon>Pseudomonadati</taxon>
        <taxon>Pseudomonadota</taxon>
        <taxon>Gammaproteobacteria</taxon>
        <taxon>Pseudomonadales</taxon>
        <taxon>Pseudomonadaceae</taxon>
        <taxon>Pseudomonas</taxon>
    </lineage>
</organism>
<dbReference type="RefSeq" id="WP_104503446.1">
    <property type="nucleotide sequence ID" value="NZ_CP018049.1"/>
</dbReference>
<keyword evidence="3 11" id="KW-0808">Transferase</keyword>
<evidence type="ECO:0000256" key="3">
    <source>
        <dbReference type="ARBA" id="ARBA00022679"/>
    </source>
</evidence>
<dbReference type="InterPro" id="IPR016181">
    <property type="entry name" value="Acyl_CoA_acyltransferase"/>
</dbReference>
<dbReference type="SUPFAM" id="SSF55729">
    <property type="entry name" value="Acyl-CoA N-acyltransferases (Nat)"/>
    <property type="match status" value="1"/>
</dbReference>
<keyword evidence="4" id="KW-0443">Lipid metabolism</keyword>
<dbReference type="AlphaFoldDB" id="A0A2L0RY33"/>
<dbReference type="InterPro" id="IPR052351">
    <property type="entry name" value="Ornithine_N-alpha-AT"/>
</dbReference>
<comment type="pathway">
    <text evidence="1">Lipid metabolism.</text>
</comment>
<keyword evidence="5" id="KW-0012">Acyltransferase</keyword>
<evidence type="ECO:0000256" key="8">
    <source>
        <dbReference type="ARBA" id="ARBA00039866"/>
    </source>
</evidence>
<gene>
    <name evidence="11" type="ORF">BOP93_15835</name>
</gene>
<evidence type="ECO:0000256" key="10">
    <source>
        <dbReference type="ARBA" id="ARBA00047785"/>
    </source>
</evidence>
<dbReference type="Pfam" id="PF13444">
    <property type="entry name" value="Acetyltransf_5"/>
    <property type="match status" value="1"/>
</dbReference>
<comment type="function">
    <text evidence="9">Catalyzes the first step in the biosynthesis of ornithine lipids, which are phosphorus-free membrane lipids. Catalyzes the 3-hydroxyacyl-acyl carrier protein-dependent acylation of ornithine to form lyso-ornithine lipid (LOL).</text>
</comment>
<evidence type="ECO:0000313" key="11">
    <source>
        <dbReference type="EMBL" id="AUZ47007.1"/>
    </source>
</evidence>
<sequence>MQMLTQTADAGSGLPPHIGKLIIGLANTPEQLREVQALRYSVFNETFQTPALANAQALHVDEFDDYCDHLMVRDTTTGVVVGTYRVMSPTAARHMGHYYSDKEFDLSRLDPLRAHIIEAGHACVHPDYRSGSVIMLLWSGLATYMQREGCDYLMGCASVSLADGGHHASAIYHSFTPEQFAPPEYRVIPYAPFAVHEIQAEKPVSMPPLLKGYLRSGAWVCGKPAWDSDFQTADFFMLLPLSNLNQRYARHYLK</sequence>
<dbReference type="KEGG" id="poi:BOP93_15835"/>
<reference evidence="11 12" key="1">
    <citation type="journal article" date="2018" name="Front. Microbiol.">
        <title>Pseudomonas orientalis F9: A Potent Antagonist against Phytopathogens with Phytotoxic Effect in the Apple Flower.</title>
        <authorList>
            <person name="Zengerer V."/>
            <person name="Schmid M."/>
            <person name="Bieri M."/>
            <person name="Muller D.C."/>
            <person name="Remus-Emsermann M.N.P."/>
            <person name="Ahrens C.H."/>
            <person name="Pelludat C."/>
        </authorList>
    </citation>
    <scope>NUCLEOTIDE SEQUENCE [LARGE SCALE GENOMIC DNA]</scope>
    <source>
        <strain evidence="11 12">F9</strain>
    </source>
</reference>
<dbReference type="Proteomes" id="UP000239888">
    <property type="component" value="Chromosome"/>
</dbReference>
<dbReference type="EC" id="2.3.2.30" evidence="7"/>
<evidence type="ECO:0000256" key="7">
    <source>
        <dbReference type="ARBA" id="ARBA00039058"/>
    </source>
</evidence>
<comment type="similarity">
    <text evidence="6">Belongs to the acetyltransferase family. OlsB subfamily.</text>
</comment>
<accession>A0A2L0RY33</accession>
<evidence type="ECO:0000256" key="5">
    <source>
        <dbReference type="ARBA" id="ARBA00023315"/>
    </source>
</evidence>
<protein>
    <recommendedName>
        <fullName evidence="8">L-ornithine N(alpha)-acyltransferase</fullName>
        <ecNumber evidence="7">2.3.2.30</ecNumber>
    </recommendedName>
</protein>